<evidence type="ECO:0000313" key="6">
    <source>
        <dbReference type="EMBL" id="NJP66954.1"/>
    </source>
</evidence>
<comment type="caution">
    <text evidence="6">The sequence shown here is derived from an EMBL/GenBank/DDBJ whole genome shotgun (WGS) entry which is preliminary data.</text>
</comment>
<dbReference type="InterPro" id="IPR000873">
    <property type="entry name" value="AMP-dep_synth/lig_dom"/>
</dbReference>
<dbReference type="Gene3D" id="3.40.50.12780">
    <property type="entry name" value="N-terminal domain of ligase-like"/>
    <property type="match status" value="1"/>
</dbReference>
<dbReference type="PROSITE" id="PS00012">
    <property type="entry name" value="PHOSPHOPANTETHEINE"/>
    <property type="match status" value="1"/>
</dbReference>
<dbReference type="InterPro" id="IPR020806">
    <property type="entry name" value="PKS_PP-bd"/>
</dbReference>
<name>A0ABX1AIH0_9ACTN</name>
<dbReference type="InterPro" id="IPR025110">
    <property type="entry name" value="AMP-bd_C"/>
</dbReference>
<dbReference type="NCBIfam" id="TIGR01733">
    <property type="entry name" value="AA-adenyl-dom"/>
    <property type="match status" value="2"/>
</dbReference>
<dbReference type="InterPro" id="IPR042099">
    <property type="entry name" value="ANL_N_sf"/>
</dbReference>
<dbReference type="InterPro" id="IPR006162">
    <property type="entry name" value="Ppantetheine_attach_site"/>
</dbReference>
<feature type="region of interest" description="Disordered" evidence="4">
    <location>
        <begin position="2013"/>
        <end position="2037"/>
    </location>
</feature>
<gene>
    <name evidence="6" type="ORF">HCJ92_11800</name>
</gene>
<dbReference type="InterPro" id="IPR010071">
    <property type="entry name" value="AA_adenyl_dom"/>
</dbReference>
<dbReference type="Pfam" id="PF00550">
    <property type="entry name" value="PP-binding"/>
    <property type="match status" value="2"/>
</dbReference>
<sequence length="2406" mass="259355">MTAARHALSAYQRDLWTASSYLPHDPQFVQSMIERITGPVDAALLRECVERALLRNDCYHLRFGDTGGVPYQWADPDLPPVELVDLSGATDPRAAARAWCERTVREPFRLDGGPMAQAAVLSEGPEAASVVVRVHHMVADGWALTNVLGEVFTDYAHVLRTGRHAEFAAPSFLEVLRSEPAYREDPAEEAAHRDLLLTALDGAEPPLFTRRAPSGARTSSQHAFHIEHKTLERVREHGVSRFSYLAAAMATYLARVHGSDEVCLGVPLLNRTTPARLATGGHFANTLPLRVRVAPDATLLDVARQISVSSRALKSAERYPLGRLLRDLQSDGGRPRRMYDALFSMLRFPATEQIPGTRREMTAVLHAQDLNALVANARHRDDGGDLEITYDYADDVFDADLPIERAAEHLRNLVAAGLEEQRTPARRLRMLSDEEHEQVVRRHNDTRVAFSDGRTLHSLLAEQAARTPDAPALLDAVPGAAVLSFREVDRRAEAIAERLRAHGVGPGDRVALLLGRGGDTVAAAVGVLKAGAAHLPVDPALPDARVAFLLADGNPAVVVHRGGAPELPGGLPSLDLATVPAAPAGPAVEERATAGDAAYVIHTSGSSGTPKGVVVEHRSVVNRLEWMQRRYPLRADDVVLHKTPLSFDVSVWELFWSLLAGARQVVLPPGGERDPRELHRAAADHGVTTLHFVPSMLGPWLDLLEAEPALRTGAGSLRRVFCSGEALPPAHVARFHALLGPEGPELVNLYGPTEATVDVTHHDCPPAEAGGATVPIGRPIDNTRVYVLDPAGRPQPMGVAGELGVAGVGVARGYLDRPELTAERFVPDPFEPDERLYRTGDLARLLADGTVEYLGRTDAQVKINGWRVEPGEVRAVVADHPGVRQAEVAGEPDADGRTRLVCYVVPTADAPLAAETLYAHCAARLPAPLIPSRFVTLDGIPLTASGKADLRAAARAAGSGTGPAEGTAPRDAGERELAEVWGEVLGRPVADVHANYYALGGDSIQLLRIRALMERRGLVFDLTELMRFPTVAALAPRLRPVPGQGSGDPSGIAPFALVGPEDRAVLPDAEDAHPMTRLQLGMVYHTMESPGTAMYHDVFRYVFRTRWEEPAFRAAFERLTRRHPALRSSFDLVGADRPLQVVHGRVVGGLGVTDLRPTAPGDLAAQDASVLAEVERARTHRYDLGSAPLYHLHAHVTDNGVQLVLAFHHALLDGWSVARLVQELMRDYLHATGAAVEPPAREVLPSQAWHVVDEQAAEADDKARDHWRSLLRGAQATTPLPDRPHTARTDPGPIRSTVAVPAALRAALGGLTAAHGVPLKSLLLAAHCLTLRLHSGTGPDVTTGMVTHGRPERHDADALTGLLLNTVAVRLDDTGRSWLETARHLLAQEQAGHPHRMVPLSTVQEDFGGPVLETAFNFTHFHGFTALHDVPGFAFDSFEAWEETNFALLLNAVLDPAGTRLEIRVEADGATLTPEYVERYSRTYLAVLQRLADHPDETASFGFLTEPPRPLAPVSDRPTVMELLARQVDRTPDAVAVSAADGRWSYRELDGRAREIAAALLRHGVRPRDRVVVALGRSFDLVASVLGIGLAGGACVPLDPGHPAARLAGMVATARPTAVIAPAGAEPAWLTDHTLLVAPPAADAAPSEPVPLPAVAAEDTAFVLFTSGSTGGPKGVALSHGALSRLITWQLGDPGGVVRGTTLQFAPLTFDASFHEIWTTFAAGGTLRLIGDEERRDSRRLLRALDEGDVERVFVPYVALHQLAETAVALDRFPSRLRVIVCAGEQLRVTPAIRTLLRNLDDPLLINAYGPTEAHVVTRALLDGPPDLLPDLPAIGTPAGHCEILVLDEAMRPVPEGALGEVHIGGDCLADGYEGNPELTRDRFVPHPWGPPGARLYRSGDLGHVLPDGNLVYVGRADRQCKIRGHRVEPAEVEAELRNVAAQVPSVRDVAVVVGGGPSGSFLAGFLVGEAPEEFVGQVRSALRSRVPDHLVPATVTCVPRLPLTASGKRDDRALLELRGRQDAPRDTTAPTDDEERSVAGVVTEVLGLPSIGVHEDLFDRGCTSLNSVRIVTLLQERTGVDVPLPALVREPTVAQLAVRVRQAENQAHVDPVVTLRAGGSEPPLFLVHPIGGSVVCYQRLLPHLPQDRPVHALQAVGDSGEAGGHSSMAEIADAYVREIRRVQPHGPYLLSGWSFGGLVAFEMGRRLREAGEEVPPVVLIDPIALRPGEREGLDEGIMLAWFFWELLLPHHRGERPMEALPPELADERERTRWITRAARRAGALPEGMGSDVVHALYRTFVAHWRATLAYRPEGADDDVVLLRSTEPLPDVLRAAHERLSTAYRDDANGWREWTSGEVRVIEVGGDHLTLMEEPHVAAVGRWFTELLGGAGATGAPAPATGGEVS</sequence>
<dbReference type="InterPro" id="IPR020845">
    <property type="entry name" value="AMP-binding_CS"/>
</dbReference>
<dbReference type="SUPFAM" id="SSF47336">
    <property type="entry name" value="ACP-like"/>
    <property type="match status" value="2"/>
</dbReference>
<dbReference type="InterPro" id="IPR029058">
    <property type="entry name" value="AB_hydrolase_fold"/>
</dbReference>
<dbReference type="SUPFAM" id="SSF52777">
    <property type="entry name" value="CoA-dependent acyltransferases"/>
    <property type="match status" value="4"/>
</dbReference>
<evidence type="ECO:0000256" key="2">
    <source>
        <dbReference type="ARBA" id="ARBA00022450"/>
    </source>
</evidence>
<feature type="domain" description="Carrier" evidence="5">
    <location>
        <begin position="2030"/>
        <end position="2105"/>
    </location>
</feature>
<proteinExistence type="predicted"/>
<reference evidence="6 7" key="1">
    <citation type="submission" date="2020-03" db="EMBL/GenBank/DDBJ databases">
        <title>Draft genome of Streptomyces sp. ventii, isolated from the Axial Seamount in the Pacific Ocean, and resequencing of the two type strains Streptomyces lonarensis strain NCL 716 and Streptomyces bohaiensis strain 11A07.</title>
        <authorList>
            <person name="Loughran R.M."/>
            <person name="Pfannmuller K.M."/>
            <person name="Wasson B.J."/>
            <person name="Deadmond M.C."/>
            <person name="Paddock B.E."/>
            <person name="Koyack M.J."/>
            <person name="Gallegos D.A."/>
            <person name="Mitchell E.A."/>
            <person name="Ushijima B."/>
            <person name="Saw J.H."/>
            <person name="Mcphail K.L."/>
            <person name="Videau P."/>
        </authorList>
    </citation>
    <scope>NUCLEOTIDE SEQUENCE [LARGE SCALE GENOMIC DNA]</scope>
    <source>
        <strain evidence="7">5675061</strain>
    </source>
</reference>
<dbReference type="PROSITE" id="PS00455">
    <property type="entry name" value="AMP_BINDING"/>
    <property type="match status" value="2"/>
</dbReference>
<dbReference type="Proteomes" id="UP000746503">
    <property type="component" value="Unassembled WGS sequence"/>
</dbReference>
<accession>A0ABX1AIH0</accession>
<dbReference type="Gene3D" id="3.40.50.980">
    <property type="match status" value="2"/>
</dbReference>
<evidence type="ECO:0000256" key="3">
    <source>
        <dbReference type="ARBA" id="ARBA00022553"/>
    </source>
</evidence>
<dbReference type="InterPro" id="IPR009081">
    <property type="entry name" value="PP-bd_ACP"/>
</dbReference>
<dbReference type="EMBL" id="JAAVJB010000078">
    <property type="protein sequence ID" value="NJP66954.1"/>
    <property type="molecule type" value="Genomic_DNA"/>
</dbReference>
<organism evidence="6 7">
    <name type="scientific">Streptomyces spiramenti</name>
    <dbReference type="NCBI Taxonomy" id="2720606"/>
    <lineage>
        <taxon>Bacteria</taxon>
        <taxon>Bacillati</taxon>
        <taxon>Actinomycetota</taxon>
        <taxon>Actinomycetes</taxon>
        <taxon>Kitasatosporales</taxon>
        <taxon>Streptomycetaceae</taxon>
        <taxon>Streptomyces</taxon>
    </lineage>
</organism>
<dbReference type="Pfam" id="PF00975">
    <property type="entry name" value="Thioesterase"/>
    <property type="match status" value="1"/>
</dbReference>
<dbReference type="Gene3D" id="2.30.38.10">
    <property type="entry name" value="Luciferase, Domain 3"/>
    <property type="match status" value="1"/>
</dbReference>
<dbReference type="InterPro" id="IPR020802">
    <property type="entry name" value="TesA-like"/>
</dbReference>
<dbReference type="Pfam" id="PF00668">
    <property type="entry name" value="Condensation"/>
    <property type="match status" value="2"/>
</dbReference>
<dbReference type="CDD" id="cd17646">
    <property type="entry name" value="A_NRPS_AB3403-like"/>
    <property type="match status" value="1"/>
</dbReference>
<dbReference type="SUPFAM" id="SSF56801">
    <property type="entry name" value="Acetyl-CoA synthetase-like"/>
    <property type="match status" value="2"/>
</dbReference>
<dbReference type="RefSeq" id="WP_167933473.1">
    <property type="nucleotide sequence ID" value="NZ_JAAVJB010000078.1"/>
</dbReference>
<dbReference type="Gene3D" id="3.30.559.30">
    <property type="entry name" value="Nonribosomal peptide synthetase, condensation domain"/>
    <property type="match status" value="2"/>
</dbReference>
<protein>
    <submittedName>
        <fullName evidence="6">Amino acid adenylation domain-containing protein</fullName>
    </submittedName>
</protein>
<keyword evidence="7" id="KW-1185">Reference proteome</keyword>
<dbReference type="SMART" id="SM00824">
    <property type="entry name" value="PKS_TE"/>
    <property type="match status" value="1"/>
</dbReference>
<dbReference type="SUPFAM" id="SSF53474">
    <property type="entry name" value="alpha/beta-Hydrolases"/>
    <property type="match status" value="1"/>
</dbReference>
<dbReference type="Pfam" id="PF13193">
    <property type="entry name" value="AMP-binding_C"/>
    <property type="match status" value="2"/>
</dbReference>
<evidence type="ECO:0000259" key="5">
    <source>
        <dbReference type="PROSITE" id="PS50075"/>
    </source>
</evidence>
<evidence type="ECO:0000256" key="4">
    <source>
        <dbReference type="SAM" id="MobiDB-lite"/>
    </source>
</evidence>
<dbReference type="PANTHER" id="PTHR45527:SF14">
    <property type="entry name" value="PLIPASTATIN SYNTHASE SUBUNIT B"/>
    <property type="match status" value="1"/>
</dbReference>
<keyword evidence="2" id="KW-0596">Phosphopantetheine</keyword>
<evidence type="ECO:0000256" key="1">
    <source>
        <dbReference type="ARBA" id="ARBA00001957"/>
    </source>
</evidence>
<dbReference type="InterPro" id="IPR001242">
    <property type="entry name" value="Condensation_dom"/>
</dbReference>
<keyword evidence="3" id="KW-0597">Phosphoprotein</keyword>
<dbReference type="InterPro" id="IPR045851">
    <property type="entry name" value="AMP-bd_C_sf"/>
</dbReference>
<dbReference type="Gene3D" id="3.30.300.30">
    <property type="match status" value="2"/>
</dbReference>
<feature type="region of interest" description="Disordered" evidence="4">
    <location>
        <begin position="1275"/>
        <end position="1294"/>
    </location>
</feature>
<feature type="domain" description="Carrier" evidence="5">
    <location>
        <begin position="968"/>
        <end position="1042"/>
    </location>
</feature>
<dbReference type="Gene3D" id="1.10.1200.10">
    <property type="entry name" value="ACP-like"/>
    <property type="match status" value="2"/>
</dbReference>
<dbReference type="Gene3D" id="3.40.50.1820">
    <property type="entry name" value="alpha/beta hydrolase"/>
    <property type="match status" value="1"/>
</dbReference>
<feature type="compositionally biased region" description="Basic and acidic residues" evidence="4">
    <location>
        <begin position="2013"/>
        <end position="2026"/>
    </location>
</feature>
<dbReference type="PANTHER" id="PTHR45527">
    <property type="entry name" value="NONRIBOSOMAL PEPTIDE SYNTHETASE"/>
    <property type="match status" value="1"/>
</dbReference>
<dbReference type="SMART" id="SM00823">
    <property type="entry name" value="PKS_PP"/>
    <property type="match status" value="2"/>
</dbReference>
<dbReference type="InterPro" id="IPR023213">
    <property type="entry name" value="CAT-like_dom_sf"/>
</dbReference>
<comment type="cofactor">
    <cofactor evidence="1">
        <name>pantetheine 4'-phosphate</name>
        <dbReference type="ChEBI" id="CHEBI:47942"/>
    </cofactor>
</comment>
<dbReference type="InterPro" id="IPR036736">
    <property type="entry name" value="ACP-like_sf"/>
</dbReference>
<dbReference type="Pfam" id="PF00501">
    <property type="entry name" value="AMP-binding"/>
    <property type="match status" value="2"/>
</dbReference>
<evidence type="ECO:0000313" key="7">
    <source>
        <dbReference type="Proteomes" id="UP000746503"/>
    </source>
</evidence>
<dbReference type="Gene3D" id="3.30.559.10">
    <property type="entry name" value="Chloramphenicol acetyltransferase-like domain"/>
    <property type="match status" value="2"/>
</dbReference>
<dbReference type="InterPro" id="IPR001031">
    <property type="entry name" value="Thioesterase"/>
</dbReference>
<dbReference type="PROSITE" id="PS50075">
    <property type="entry name" value="CARRIER"/>
    <property type="match status" value="2"/>
</dbReference>